<dbReference type="EMBL" id="ML976995">
    <property type="protein sequence ID" value="KAF1955411.1"/>
    <property type="molecule type" value="Genomic_DNA"/>
</dbReference>
<dbReference type="AlphaFoldDB" id="A0A6A5TRY8"/>
<dbReference type="Proteomes" id="UP000800035">
    <property type="component" value="Unassembled WGS sequence"/>
</dbReference>
<reference evidence="2" key="1">
    <citation type="journal article" date="2020" name="Stud. Mycol.">
        <title>101 Dothideomycetes genomes: a test case for predicting lifestyles and emergence of pathogens.</title>
        <authorList>
            <person name="Haridas S."/>
            <person name="Albert R."/>
            <person name="Binder M."/>
            <person name="Bloem J."/>
            <person name="Labutti K."/>
            <person name="Salamov A."/>
            <person name="Andreopoulos B."/>
            <person name="Baker S."/>
            <person name="Barry K."/>
            <person name="Bills G."/>
            <person name="Bluhm B."/>
            <person name="Cannon C."/>
            <person name="Castanera R."/>
            <person name="Culley D."/>
            <person name="Daum C."/>
            <person name="Ezra D."/>
            <person name="Gonzalez J."/>
            <person name="Henrissat B."/>
            <person name="Kuo A."/>
            <person name="Liang C."/>
            <person name="Lipzen A."/>
            <person name="Lutzoni F."/>
            <person name="Magnuson J."/>
            <person name="Mondo S."/>
            <person name="Nolan M."/>
            <person name="Ohm R."/>
            <person name="Pangilinan J."/>
            <person name="Park H.-J."/>
            <person name="Ramirez L."/>
            <person name="Alfaro M."/>
            <person name="Sun H."/>
            <person name="Tritt A."/>
            <person name="Yoshinaga Y."/>
            <person name="Zwiers L.-H."/>
            <person name="Turgeon B."/>
            <person name="Goodwin S."/>
            <person name="Spatafora J."/>
            <person name="Crous P."/>
            <person name="Grigoriev I."/>
        </authorList>
    </citation>
    <scope>NUCLEOTIDE SEQUENCE</scope>
    <source>
        <strain evidence="2">CBS 675.92</strain>
    </source>
</reference>
<proteinExistence type="predicted"/>
<feature type="compositionally biased region" description="Polar residues" evidence="1">
    <location>
        <begin position="30"/>
        <end position="40"/>
    </location>
</feature>
<keyword evidence="3" id="KW-1185">Reference proteome</keyword>
<evidence type="ECO:0000256" key="1">
    <source>
        <dbReference type="SAM" id="MobiDB-lite"/>
    </source>
</evidence>
<protein>
    <submittedName>
        <fullName evidence="2">Uncharacterized protein</fullName>
    </submittedName>
</protein>
<accession>A0A6A5TRY8</accession>
<organism evidence="2 3">
    <name type="scientific">Byssothecium circinans</name>
    <dbReference type="NCBI Taxonomy" id="147558"/>
    <lineage>
        <taxon>Eukaryota</taxon>
        <taxon>Fungi</taxon>
        <taxon>Dikarya</taxon>
        <taxon>Ascomycota</taxon>
        <taxon>Pezizomycotina</taxon>
        <taxon>Dothideomycetes</taxon>
        <taxon>Pleosporomycetidae</taxon>
        <taxon>Pleosporales</taxon>
        <taxon>Massarineae</taxon>
        <taxon>Massarinaceae</taxon>
        <taxon>Byssothecium</taxon>
    </lineage>
</organism>
<gene>
    <name evidence="2" type="ORF">CC80DRAFT_94464</name>
</gene>
<evidence type="ECO:0000313" key="3">
    <source>
        <dbReference type="Proteomes" id="UP000800035"/>
    </source>
</evidence>
<feature type="region of interest" description="Disordered" evidence="1">
    <location>
        <begin position="30"/>
        <end position="61"/>
    </location>
</feature>
<evidence type="ECO:0000313" key="2">
    <source>
        <dbReference type="EMBL" id="KAF1955411.1"/>
    </source>
</evidence>
<sequence length="77" mass="8761">MQKKSKRSTSTAKFVLLAYSYRPSPTPSLVNATLSLSPHSTPRPHQPSRFVKQSKRKSPKPHPIFLLKLSRFPFWGA</sequence>
<name>A0A6A5TRY8_9PLEO</name>